<gene>
    <name evidence="2" type="ORF">NX786_00770</name>
</gene>
<dbReference type="SUPFAM" id="SSF56935">
    <property type="entry name" value="Porins"/>
    <property type="match status" value="1"/>
</dbReference>
<protein>
    <recommendedName>
        <fullName evidence="4">Porin</fullName>
    </recommendedName>
</protein>
<feature type="chain" id="PRO_5047332845" description="Porin" evidence="1">
    <location>
        <begin position="22"/>
        <end position="348"/>
    </location>
</feature>
<accession>A0ABT2BRY4</accession>
<feature type="signal peptide" evidence="1">
    <location>
        <begin position="1"/>
        <end position="21"/>
    </location>
</feature>
<keyword evidence="3" id="KW-1185">Reference proteome</keyword>
<dbReference type="RefSeq" id="WP_259447140.1">
    <property type="nucleotide sequence ID" value="NZ_CP119520.1"/>
</dbReference>
<sequence length="348" mass="37428">MKSHSLAALLLLPLAVSTAYAQDGETSSVRVSGFGTGALTWTNTNDAQFARTNQASGAGTSPRTGVDSNLGVQVDAKINDWLSLTGQGLVRKFGEDDYGADATLAFAKFKFSDTLNVRVGRVPLAIFMVSDYRNVGYANTMVRPSQEVYSQVPMDSLDGADLSWQQNIGSSTLTTQLAYGSSTTTMAGGVGKAKLTDASVVNFIFEQGPYTLRFGRNDGKLSLDQGAFHLPKTKVSFTGIGFSMDSNNVVVQSEYTQARGIGNGSNGWYVMGGYRFDKVLPYYSHGKETRDIAQSTDSVGLRWDAFRSAALKFQVDRVDPTGRGLFIQPKTGFHGPVTVGTIAVDFVF</sequence>
<dbReference type="EMBL" id="JANUHC010000001">
    <property type="protein sequence ID" value="MCS0627879.1"/>
    <property type="molecule type" value="Genomic_DNA"/>
</dbReference>
<name>A0ABT2BRY4_9BURK</name>
<comment type="caution">
    <text evidence="2">The sequence shown here is derived from an EMBL/GenBank/DDBJ whole genome shotgun (WGS) entry which is preliminary data.</text>
</comment>
<evidence type="ECO:0000313" key="2">
    <source>
        <dbReference type="EMBL" id="MCS0627879.1"/>
    </source>
</evidence>
<evidence type="ECO:0000256" key="1">
    <source>
        <dbReference type="SAM" id="SignalP"/>
    </source>
</evidence>
<evidence type="ECO:0000313" key="3">
    <source>
        <dbReference type="Proteomes" id="UP001165263"/>
    </source>
</evidence>
<proteinExistence type="predicted"/>
<reference evidence="2" key="1">
    <citation type="submission" date="2022-08" db="EMBL/GenBank/DDBJ databases">
        <title>Reclassification of Massilia species as members of the genera Telluria, Duganella, Pseudoduganella, Mokoshia gen. nov. and Zemynaea gen. nov. using orthogonal and non-orthogonal genome-based approaches.</title>
        <authorList>
            <person name="Bowman J.P."/>
        </authorList>
    </citation>
    <scope>NUCLEOTIDE SEQUENCE</scope>
    <source>
        <strain evidence="2">LMG 11547</strain>
    </source>
</reference>
<dbReference type="Proteomes" id="UP001165263">
    <property type="component" value="Unassembled WGS sequence"/>
</dbReference>
<keyword evidence="1" id="KW-0732">Signal</keyword>
<evidence type="ECO:0008006" key="4">
    <source>
        <dbReference type="Google" id="ProtNLM"/>
    </source>
</evidence>
<organism evidence="2 3">
    <name type="scientific">Telluria mixta</name>
    <dbReference type="NCBI Taxonomy" id="34071"/>
    <lineage>
        <taxon>Bacteria</taxon>
        <taxon>Pseudomonadati</taxon>
        <taxon>Pseudomonadota</taxon>
        <taxon>Betaproteobacteria</taxon>
        <taxon>Burkholderiales</taxon>
        <taxon>Oxalobacteraceae</taxon>
        <taxon>Telluria group</taxon>
        <taxon>Telluria</taxon>
    </lineage>
</organism>